<comment type="caution">
    <text evidence="2">The sequence shown here is derived from an EMBL/GenBank/DDBJ whole genome shotgun (WGS) entry which is preliminary data.</text>
</comment>
<evidence type="ECO:0000313" key="2">
    <source>
        <dbReference type="EMBL" id="CAF1473140.1"/>
    </source>
</evidence>
<feature type="signal peptide" evidence="1">
    <location>
        <begin position="1"/>
        <end position="17"/>
    </location>
</feature>
<sequence>MIFILFQLSILVIIVRTSHYKGGLINWKPVNPYDNSSSVEVIFYQSHSWTLSRLRCDQALIDSLGLYVDVTGSLPLIRVIEGQTAIIQIPAADWDRTDDIRCRWASSSGAAGDECATICNNLPSAILSSSECTITWNAVRRSVDASLTTSTYVVAIMVEDFVNTASTTPMSSVPLQMLIYTYQPASGACSVIPAIIGDRPNRACIGVLPGVQHVERIVAAVYCTGDYITEFITISPLYMKKTAKAAVSGTTNQWYITLTWTPTTDQIGPQVFCAAPIDQNQLTGSQHCVNFVVGYLPPNLITPTFVQGRHLFSFLDDLTRIC</sequence>
<proteinExistence type="predicted"/>
<evidence type="ECO:0000313" key="3">
    <source>
        <dbReference type="Proteomes" id="UP000663889"/>
    </source>
</evidence>
<accession>A0A815R771</accession>
<name>A0A815R771_9BILA</name>
<dbReference type="AlphaFoldDB" id="A0A815R771"/>
<protein>
    <submittedName>
        <fullName evidence="2">Uncharacterized protein</fullName>
    </submittedName>
</protein>
<feature type="non-terminal residue" evidence="2">
    <location>
        <position position="322"/>
    </location>
</feature>
<organism evidence="2 3">
    <name type="scientific">Rotaria sordida</name>
    <dbReference type="NCBI Taxonomy" id="392033"/>
    <lineage>
        <taxon>Eukaryota</taxon>
        <taxon>Metazoa</taxon>
        <taxon>Spiralia</taxon>
        <taxon>Gnathifera</taxon>
        <taxon>Rotifera</taxon>
        <taxon>Eurotatoria</taxon>
        <taxon>Bdelloidea</taxon>
        <taxon>Philodinida</taxon>
        <taxon>Philodinidae</taxon>
        <taxon>Rotaria</taxon>
    </lineage>
</organism>
<keyword evidence="1" id="KW-0732">Signal</keyword>
<gene>
    <name evidence="2" type="ORF">SEV965_LOCUS34741</name>
</gene>
<dbReference type="EMBL" id="CAJNOU010005288">
    <property type="protein sequence ID" value="CAF1473140.1"/>
    <property type="molecule type" value="Genomic_DNA"/>
</dbReference>
<feature type="chain" id="PRO_5032990185" evidence="1">
    <location>
        <begin position="18"/>
        <end position="322"/>
    </location>
</feature>
<evidence type="ECO:0000256" key="1">
    <source>
        <dbReference type="SAM" id="SignalP"/>
    </source>
</evidence>
<reference evidence="2" key="1">
    <citation type="submission" date="2021-02" db="EMBL/GenBank/DDBJ databases">
        <authorList>
            <person name="Nowell W R."/>
        </authorList>
    </citation>
    <scope>NUCLEOTIDE SEQUENCE</scope>
</reference>
<dbReference type="Proteomes" id="UP000663889">
    <property type="component" value="Unassembled WGS sequence"/>
</dbReference>